<feature type="domain" description="F-box" evidence="1">
    <location>
        <begin position="1"/>
        <end position="45"/>
    </location>
</feature>
<dbReference type="InterPro" id="IPR001810">
    <property type="entry name" value="F-box_dom"/>
</dbReference>
<dbReference type="PROSITE" id="PS50181">
    <property type="entry name" value="FBOX"/>
    <property type="match status" value="1"/>
</dbReference>
<dbReference type="SUPFAM" id="SSF52047">
    <property type="entry name" value="RNI-like"/>
    <property type="match status" value="1"/>
</dbReference>
<gene>
    <name evidence="2" type="ORF">J3Q64DRAFT_1693639</name>
</gene>
<dbReference type="InterPro" id="IPR036047">
    <property type="entry name" value="F-box-like_dom_sf"/>
</dbReference>
<sequence length="530" mass="60328">MLVTDLPFEIISLIIGYLSTKDRNQCSIVCQAWKLPSTEALWKQLNIRSKKQIRGLSSIQQSLPVQTLCLHPFLSINPQQLFWIQNHFPKLRSVCISPEALHPDCLDTTLADWTLWRSLTKLELCTDNLRVPKETILYTLSALSSLTSLSWIQSTDGTSSPPFGWKDLEALHTNLPRLVTLYLKARMDQLSAEQIQLISRSQSFSPARCLTCMTWEVNTLEPHWLIYWAYKYPNICSLQWLTIDHDTKFDSGTEIITLPETLPSSFQKLGNLTLEGVFYTHRPQHALFLLLHRSNVHLKSIQCSIYINQRGSQKIPSILNDIMQSSSSLQSLKLNIHGDVDDPNLLPSLFKTCPRLLVLSIRGMRMHLSLDRILDKCVSLESLYINVSRLHVEATAPAHSIQAIVLTAGFLNSSELTFLSKRCTELKTLGLVDLILRTDEATSHGQALSLDLSSLHLRTLCVKRVMFYKSNVGTDRPKLQRLALVLPQTSILNNDERPQRIPHCERSKSDLQDQKEYVKVQCGSVRRLLL</sequence>
<evidence type="ECO:0000313" key="3">
    <source>
        <dbReference type="Proteomes" id="UP001448207"/>
    </source>
</evidence>
<dbReference type="Proteomes" id="UP001448207">
    <property type="component" value="Unassembled WGS sequence"/>
</dbReference>
<proteinExistence type="predicted"/>
<evidence type="ECO:0000259" key="1">
    <source>
        <dbReference type="PROSITE" id="PS50181"/>
    </source>
</evidence>
<dbReference type="Gene3D" id="3.80.10.10">
    <property type="entry name" value="Ribonuclease Inhibitor"/>
    <property type="match status" value="2"/>
</dbReference>
<dbReference type="EMBL" id="JBCLYO010000001">
    <property type="protein sequence ID" value="KAL0097223.1"/>
    <property type="molecule type" value="Genomic_DNA"/>
</dbReference>
<organism evidence="2 3">
    <name type="scientific">Phycomyces blakesleeanus</name>
    <dbReference type="NCBI Taxonomy" id="4837"/>
    <lineage>
        <taxon>Eukaryota</taxon>
        <taxon>Fungi</taxon>
        <taxon>Fungi incertae sedis</taxon>
        <taxon>Mucoromycota</taxon>
        <taxon>Mucoromycotina</taxon>
        <taxon>Mucoromycetes</taxon>
        <taxon>Mucorales</taxon>
        <taxon>Phycomycetaceae</taxon>
        <taxon>Phycomyces</taxon>
    </lineage>
</organism>
<reference evidence="2 3" key="1">
    <citation type="submission" date="2024-04" db="EMBL/GenBank/DDBJ databases">
        <title>Symmetric and asymmetric DNA N6-adenine methylation regulates different biological responses in Mucorales.</title>
        <authorList>
            <consortium name="Lawrence Berkeley National Laboratory"/>
            <person name="Lax C."/>
            <person name="Mondo S.J."/>
            <person name="Osorio-Concepcion M."/>
            <person name="Muszewska A."/>
            <person name="Corrochano-Luque M."/>
            <person name="Gutierrez G."/>
            <person name="Riley R."/>
            <person name="Lipzen A."/>
            <person name="Guo J."/>
            <person name="Hundley H."/>
            <person name="Amirebrahimi M."/>
            <person name="Ng V."/>
            <person name="Lorenzo-Gutierrez D."/>
            <person name="Binder U."/>
            <person name="Yang J."/>
            <person name="Song Y."/>
            <person name="Canovas D."/>
            <person name="Navarro E."/>
            <person name="Freitag M."/>
            <person name="Gabaldon T."/>
            <person name="Grigoriev I.V."/>
            <person name="Corrochano L.M."/>
            <person name="Nicolas F.E."/>
            <person name="Garre V."/>
        </authorList>
    </citation>
    <scope>NUCLEOTIDE SEQUENCE [LARGE SCALE GENOMIC DNA]</scope>
    <source>
        <strain evidence="2 3">L51</strain>
    </source>
</reference>
<accession>A0ABR3BFB0</accession>
<keyword evidence="3" id="KW-1185">Reference proteome</keyword>
<dbReference type="InterPro" id="IPR032675">
    <property type="entry name" value="LRR_dom_sf"/>
</dbReference>
<dbReference type="SUPFAM" id="SSF81383">
    <property type="entry name" value="F-box domain"/>
    <property type="match status" value="1"/>
</dbReference>
<dbReference type="Pfam" id="PF12937">
    <property type="entry name" value="F-box-like"/>
    <property type="match status" value="1"/>
</dbReference>
<comment type="caution">
    <text evidence="2">The sequence shown here is derived from an EMBL/GenBank/DDBJ whole genome shotgun (WGS) entry which is preliminary data.</text>
</comment>
<name>A0ABR3BFB0_PHYBL</name>
<evidence type="ECO:0000313" key="2">
    <source>
        <dbReference type="EMBL" id="KAL0097223.1"/>
    </source>
</evidence>
<protein>
    <recommendedName>
        <fullName evidence="1">F-box domain-containing protein</fullName>
    </recommendedName>
</protein>
<dbReference type="CDD" id="cd09917">
    <property type="entry name" value="F-box_SF"/>
    <property type="match status" value="1"/>
</dbReference>